<dbReference type="AlphaFoldDB" id="A0A498CIR1"/>
<gene>
    <name evidence="1" type="ORF">D4A47_13875</name>
</gene>
<dbReference type="InterPro" id="IPR006530">
    <property type="entry name" value="YD"/>
</dbReference>
<sequence length="181" mass="19991">MCRSFSYGYDAQGRLVSQIETGDAFHSVKAFTYDAAGNRIGFALTNEGKQEISLAYAYDALNRISSVSKGDITIARYIYDDSGNRASLTYPESGLTVSYVYNDANLITCVENKKGDAILSGWTYSYFLNGDMRSKRGKDNRATSYDYDGRGYRYDAFGNEENPEPLDSNLSVTAASILIPS</sequence>
<reference evidence="1 2" key="1">
    <citation type="submission" date="2018-10" db="EMBL/GenBank/DDBJ databases">
        <title>Anaerotruncus faecis sp. nov., isolated from human feces.</title>
        <authorList>
            <person name="Wang Y.-J."/>
        </authorList>
    </citation>
    <scope>NUCLEOTIDE SEQUENCE [LARGE SCALE GENOMIC DNA]</scope>
    <source>
        <strain evidence="1 2">22A2-44</strain>
    </source>
</reference>
<proteinExistence type="predicted"/>
<accession>A0A498CIR1</accession>
<dbReference type="Proteomes" id="UP000276301">
    <property type="component" value="Unassembled WGS sequence"/>
</dbReference>
<evidence type="ECO:0008006" key="3">
    <source>
        <dbReference type="Google" id="ProtNLM"/>
    </source>
</evidence>
<dbReference type="EMBL" id="RCHT01000063">
    <property type="protein sequence ID" value="RLL06193.1"/>
    <property type="molecule type" value="Genomic_DNA"/>
</dbReference>
<evidence type="ECO:0000313" key="1">
    <source>
        <dbReference type="EMBL" id="RLL06193.1"/>
    </source>
</evidence>
<organism evidence="1 2">
    <name type="scientific">Anaerotruncus massiliensis</name>
    <name type="common">ex Liu et al. 2021</name>
    <dbReference type="NCBI Taxonomy" id="2321404"/>
    <lineage>
        <taxon>Bacteria</taxon>
        <taxon>Bacillati</taxon>
        <taxon>Bacillota</taxon>
        <taxon>Clostridia</taxon>
        <taxon>Eubacteriales</taxon>
        <taxon>Oscillospiraceae</taxon>
        <taxon>Anaerotruncus</taxon>
    </lineage>
</organism>
<keyword evidence="2" id="KW-1185">Reference proteome</keyword>
<dbReference type="NCBIfam" id="TIGR01643">
    <property type="entry name" value="YD_repeat_2x"/>
    <property type="match status" value="1"/>
</dbReference>
<name>A0A498CIR1_9FIRM</name>
<evidence type="ECO:0000313" key="2">
    <source>
        <dbReference type="Proteomes" id="UP000276301"/>
    </source>
</evidence>
<protein>
    <recommendedName>
        <fullName evidence="3">RHS repeat protein</fullName>
    </recommendedName>
</protein>
<dbReference type="Gene3D" id="2.180.10.10">
    <property type="entry name" value="RHS repeat-associated core"/>
    <property type="match status" value="1"/>
</dbReference>
<comment type="caution">
    <text evidence="1">The sequence shown here is derived from an EMBL/GenBank/DDBJ whole genome shotgun (WGS) entry which is preliminary data.</text>
</comment>